<dbReference type="InterPro" id="IPR055438">
    <property type="entry name" value="AstE_AspA_cat"/>
</dbReference>
<dbReference type="InterPro" id="IPR050178">
    <property type="entry name" value="AspA/AstE_fam"/>
</dbReference>
<dbReference type="EC" id="3.5.1.-" evidence="6"/>
<evidence type="ECO:0000256" key="1">
    <source>
        <dbReference type="ARBA" id="ARBA00001947"/>
    </source>
</evidence>
<reference evidence="6" key="1">
    <citation type="submission" date="2023-06" db="EMBL/GenBank/DDBJ databases">
        <title>Survivors Of The Sea: Transcriptome response of Skeletonema marinoi to long-term dormancy.</title>
        <authorList>
            <person name="Pinder M.I.M."/>
            <person name="Kourtchenko O."/>
            <person name="Robertson E.K."/>
            <person name="Larsson T."/>
            <person name="Maumus F."/>
            <person name="Osuna-Cruz C.M."/>
            <person name="Vancaester E."/>
            <person name="Stenow R."/>
            <person name="Vandepoele K."/>
            <person name="Ploug H."/>
            <person name="Bruchert V."/>
            <person name="Godhe A."/>
            <person name="Topel M."/>
        </authorList>
    </citation>
    <scope>NUCLEOTIDE SEQUENCE</scope>
    <source>
        <strain evidence="6">R05AC</strain>
    </source>
</reference>
<keyword evidence="2" id="KW-0479">Metal-binding</keyword>
<dbReference type="SUPFAM" id="SSF53187">
    <property type="entry name" value="Zn-dependent exopeptidases"/>
    <property type="match status" value="1"/>
</dbReference>
<organism evidence="6 7">
    <name type="scientific">Skeletonema marinoi</name>
    <dbReference type="NCBI Taxonomy" id="267567"/>
    <lineage>
        <taxon>Eukaryota</taxon>
        <taxon>Sar</taxon>
        <taxon>Stramenopiles</taxon>
        <taxon>Ochrophyta</taxon>
        <taxon>Bacillariophyta</taxon>
        <taxon>Coscinodiscophyceae</taxon>
        <taxon>Thalassiosirophycidae</taxon>
        <taxon>Thalassiosirales</taxon>
        <taxon>Skeletonemataceae</taxon>
        <taxon>Skeletonema</taxon>
        <taxon>Skeletonema marinoi-dohrnii complex</taxon>
    </lineage>
</organism>
<keyword evidence="3 6" id="KW-0378">Hydrolase</keyword>
<dbReference type="GO" id="GO:0005829">
    <property type="term" value="C:cytosol"/>
    <property type="evidence" value="ECO:0007669"/>
    <property type="project" value="TreeGrafter"/>
</dbReference>
<comment type="caution">
    <text evidence="6">The sequence shown here is derived from an EMBL/GenBank/DDBJ whole genome shotgun (WGS) entry which is preliminary data.</text>
</comment>
<dbReference type="AlphaFoldDB" id="A0AAD8YEX6"/>
<evidence type="ECO:0000313" key="7">
    <source>
        <dbReference type="Proteomes" id="UP001224775"/>
    </source>
</evidence>
<accession>A0AAD8YEX6</accession>
<dbReference type="PANTHER" id="PTHR15162:SF7">
    <property type="entry name" value="SUCCINYLGLUTAMATE DESUCCINYLASE"/>
    <property type="match status" value="1"/>
</dbReference>
<proteinExistence type="predicted"/>
<feature type="domain" description="Succinylglutamate desuccinylase/Aspartoacylase catalytic" evidence="5">
    <location>
        <begin position="7"/>
        <end position="156"/>
    </location>
</feature>
<dbReference type="Proteomes" id="UP001224775">
    <property type="component" value="Unassembled WGS sequence"/>
</dbReference>
<evidence type="ECO:0000256" key="2">
    <source>
        <dbReference type="ARBA" id="ARBA00022723"/>
    </source>
</evidence>
<keyword evidence="7" id="KW-1185">Reference proteome</keyword>
<protein>
    <submittedName>
        <fullName evidence="6">AspA/AstE family protein</fullName>
        <ecNumber evidence="6">3.5.1.-</ecNumber>
    </submittedName>
</protein>
<dbReference type="Pfam" id="PF24827">
    <property type="entry name" value="AstE_AspA_cat"/>
    <property type="match status" value="1"/>
</dbReference>
<dbReference type="GO" id="GO:0016788">
    <property type="term" value="F:hydrolase activity, acting on ester bonds"/>
    <property type="evidence" value="ECO:0007669"/>
    <property type="project" value="InterPro"/>
</dbReference>
<dbReference type="EMBL" id="JATAAI010000007">
    <property type="protein sequence ID" value="KAK1744205.1"/>
    <property type="molecule type" value="Genomic_DNA"/>
</dbReference>
<evidence type="ECO:0000313" key="6">
    <source>
        <dbReference type="EMBL" id="KAK1744205.1"/>
    </source>
</evidence>
<comment type="cofactor">
    <cofactor evidence="1">
        <name>Zn(2+)</name>
        <dbReference type="ChEBI" id="CHEBI:29105"/>
    </cofactor>
</comment>
<dbReference type="PANTHER" id="PTHR15162">
    <property type="entry name" value="ASPARTOACYLASE"/>
    <property type="match status" value="1"/>
</dbReference>
<name>A0AAD8YEX6_9STRA</name>
<sequence length="251" mass="27891">MLFDSLTIEFMLGNPAALRQNRRFIQRNLNRLFDINTLCDSDLADQEGYRYELHRARLITESIRHADFVLDIHSCSSDVGSFALPSSLDLSELLAEHLPVKYVVESLVHACLDGGTTLDAALWNDVPGVCVECGQHTHKDVAMFTVSRAAAVISSFLRLQVLQEDGAFATPSSQSLVKPITMVCTNVERVSIGFQWLKKFPEFHFVAEEEPVFRDAERGVVKCPVEGGAFIVMPTAQPVMGEEALFWASAK</sequence>
<evidence type="ECO:0000256" key="3">
    <source>
        <dbReference type="ARBA" id="ARBA00022801"/>
    </source>
</evidence>
<keyword evidence="4" id="KW-0862">Zinc</keyword>
<evidence type="ECO:0000256" key="4">
    <source>
        <dbReference type="ARBA" id="ARBA00022833"/>
    </source>
</evidence>
<dbReference type="GO" id="GO:0046872">
    <property type="term" value="F:metal ion binding"/>
    <property type="evidence" value="ECO:0007669"/>
    <property type="project" value="UniProtKB-KW"/>
</dbReference>
<gene>
    <name evidence="6" type="ORF">QTG54_004738</name>
</gene>
<evidence type="ECO:0000259" key="5">
    <source>
        <dbReference type="Pfam" id="PF24827"/>
    </source>
</evidence>
<dbReference type="Gene3D" id="3.40.630.10">
    <property type="entry name" value="Zn peptidases"/>
    <property type="match status" value="1"/>
</dbReference>